<dbReference type="EMBL" id="UETB01000001">
    <property type="protein sequence ID" value="SSA36602.1"/>
    <property type="molecule type" value="Genomic_DNA"/>
</dbReference>
<dbReference type="PROSITE" id="PS51257">
    <property type="entry name" value="PROKAR_LIPOPROTEIN"/>
    <property type="match status" value="1"/>
</dbReference>
<accession>A0A2Y9BV13</accession>
<evidence type="ECO:0000313" key="3">
    <source>
        <dbReference type="Proteomes" id="UP000250222"/>
    </source>
</evidence>
<dbReference type="InterPro" id="IPR006059">
    <property type="entry name" value="SBP"/>
</dbReference>
<proteinExistence type="predicted"/>
<name>A0A2Y9BV13_9MICO</name>
<dbReference type="OrthoDB" id="8478044at2"/>
<dbReference type="Gene3D" id="3.40.190.10">
    <property type="entry name" value="Periplasmic binding protein-like II"/>
    <property type="match status" value="2"/>
</dbReference>
<feature type="signal peptide" evidence="1">
    <location>
        <begin position="1"/>
        <end position="29"/>
    </location>
</feature>
<keyword evidence="1" id="KW-0732">Signal</keyword>
<protein>
    <submittedName>
        <fullName evidence="2">Carbohydrate ABC transporter substrate-binding protein, CUT1 family</fullName>
    </submittedName>
</protein>
<dbReference type="RefSeq" id="WP_110850784.1">
    <property type="nucleotide sequence ID" value="NZ_QKLZ01000001.1"/>
</dbReference>
<dbReference type="SUPFAM" id="SSF53850">
    <property type="entry name" value="Periplasmic binding protein-like II"/>
    <property type="match status" value="1"/>
</dbReference>
<keyword evidence="3" id="KW-1185">Reference proteome</keyword>
<sequence length="422" mass="45839">MSREGLARAAGLGAAAATAAALAGCAASADEPVEIVFFQFKPEATEFFADVATRFQEENPDIRVTVDNVPSAETAMRIRLVKEDPPDVLTFNANGTFGEFASAGVFHDFAGSPLLDGVQEAYVEVVQDLGAGEPGAVNGIPFAANASGALYNVEMFEEHGREVPTTWEELLETAEYFEGEGIVPHFAMLADAWTAQAPMAPLTAQTQPEDFFEDRFAGETTFQEGWREAFEKQATLFDLTQPDPAASGYEQGTRAFAAGESAMLLIGSYAVPQVRSFEPDFTVGSFALPATDDPEQTTLVSGVDIVLAARADGPHHEEVERFLEYLLQPDIVQEYAEQQVAIPTLEGRQNDDPALAGIQEYIDDGRIVGFTDHQFIQAIPLGPLLQQFLLDGNLDAFLTELDDNWDRVAERRTWGLGAVEEQ</sequence>
<gene>
    <name evidence="2" type="ORF">SAMN05216184_101266</name>
</gene>
<reference evidence="2 3" key="1">
    <citation type="submission" date="2016-10" db="EMBL/GenBank/DDBJ databases">
        <authorList>
            <person name="Cai Z."/>
        </authorList>
    </citation>
    <scope>NUCLEOTIDE SEQUENCE [LARGE SCALE GENOMIC DNA]</scope>
    <source>
        <strain evidence="2 3">CGMCC 1.10826</strain>
    </source>
</reference>
<dbReference type="AlphaFoldDB" id="A0A2Y9BV13"/>
<feature type="chain" id="PRO_5030061983" evidence="1">
    <location>
        <begin position="30"/>
        <end position="422"/>
    </location>
</feature>
<organism evidence="2 3">
    <name type="scientific">Georgenia satyanarayanai</name>
    <dbReference type="NCBI Taxonomy" id="860221"/>
    <lineage>
        <taxon>Bacteria</taxon>
        <taxon>Bacillati</taxon>
        <taxon>Actinomycetota</taxon>
        <taxon>Actinomycetes</taxon>
        <taxon>Micrococcales</taxon>
        <taxon>Bogoriellaceae</taxon>
        <taxon>Georgenia</taxon>
    </lineage>
</organism>
<dbReference type="Pfam" id="PF01547">
    <property type="entry name" value="SBP_bac_1"/>
    <property type="match status" value="1"/>
</dbReference>
<dbReference type="PANTHER" id="PTHR43649">
    <property type="entry name" value="ARABINOSE-BINDING PROTEIN-RELATED"/>
    <property type="match status" value="1"/>
</dbReference>
<dbReference type="InterPro" id="IPR050490">
    <property type="entry name" value="Bact_solute-bd_prot1"/>
</dbReference>
<evidence type="ECO:0000313" key="2">
    <source>
        <dbReference type="EMBL" id="SSA36602.1"/>
    </source>
</evidence>
<dbReference type="Proteomes" id="UP000250222">
    <property type="component" value="Unassembled WGS sequence"/>
</dbReference>
<evidence type="ECO:0000256" key="1">
    <source>
        <dbReference type="SAM" id="SignalP"/>
    </source>
</evidence>